<protein>
    <submittedName>
        <fullName evidence="2">Uncharacterized protein</fullName>
    </submittedName>
</protein>
<sequence length="73" mass="8409">MVDFAEVSVCDYKKQINKNNTLIGEYQSEIIKAQKSEQGHSNSDIMKLKQKIVVLNNENKKLKNDLKQLNSLK</sequence>
<organism evidence="2 3">
    <name type="scientific">Segatella oris C735</name>
    <dbReference type="NCBI Taxonomy" id="563008"/>
    <lineage>
        <taxon>Bacteria</taxon>
        <taxon>Pseudomonadati</taxon>
        <taxon>Bacteroidota</taxon>
        <taxon>Bacteroidia</taxon>
        <taxon>Bacteroidales</taxon>
        <taxon>Prevotellaceae</taxon>
        <taxon>Segatella</taxon>
    </lineage>
</organism>
<name>D7NAS2_9BACT</name>
<accession>D7NAS2</accession>
<evidence type="ECO:0000313" key="2">
    <source>
        <dbReference type="EMBL" id="EFI49377.1"/>
    </source>
</evidence>
<evidence type="ECO:0000256" key="1">
    <source>
        <dbReference type="SAM" id="Coils"/>
    </source>
</evidence>
<feature type="coiled-coil region" evidence="1">
    <location>
        <begin position="45"/>
        <end position="72"/>
    </location>
</feature>
<keyword evidence="1" id="KW-0175">Coiled coil</keyword>
<reference evidence="2" key="1">
    <citation type="submission" date="2010-02" db="EMBL/GenBank/DDBJ databases">
        <title>The Genome Sequence of Prevotella oris strain C735.</title>
        <authorList>
            <consortium name="The Broad Institute Genome Sequencing Platform"/>
            <person name="Ward D."/>
            <person name="Feldgarden M."/>
            <person name="Earl A."/>
            <person name="Young S.K."/>
            <person name="Zeng Q."/>
            <person name="Koehrsen M."/>
            <person name="Alvarado L."/>
            <person name="Berlin A."/>
            <person name="Bochicchio J."/>
            <person name="Borenstein D."/>
            <person name="Chapman S.B."/>
            <person name="Chen Z."/>
            <person name="Engels R."/>
            <person name="Freedman E."/>
            <person name="Gellesch M."/>
            <person name="Goldberg J."/>
            <person name="Griggs A."/>
            <person name="Gujja S."/>
            <person name="Heilman E."/>
            <person name="Heiman D."/>
            <person name="Hepburn T."/>
            <person name="Howarth C."/>
            <person name="Jen D."/>
            <person name="Larson L."/>
            <person name="Mehta T."/>
            <person name="Park D."/>
            <person name="Pearson M."/>
            <person name="Roberts A."/>
            <person name="Saif S."/>
            <person name="Shea T."/>
            <person name="Shenoy N."/>
            <person name="Sisk P."/>
            <person name="Stolte C."/>
            <person name="Sykes S."/>
            <person name="Thomson T."/>
            <person name="Walk T."/>
            <person name="White J."/>
            <person name="Yandava C."/>
            <person name="Sibley C.D."/>
            <person name="Field T.R."/>
            <person name="Grinwis M."/>
            <person name="Eshaghurshan C.S."/>
            <person name="Surette M.G."/>
            <person name="Haas B."/>
            <person name="Nusbaum C."/>
            <person name="Birren B."/>
        </authorList>
    </citation>
    <scope>NUCLEOTIDE SEQUENCE [LARGE SCALE GENOMIC DNA]</scope>
    <source>
        <strain evidence="2">C735</strain>
    </source>
</reference>
<proteinExistence type="predicted"/>
<evidence type="ECO:0000313" key="3">
    <source>
        <dbReference type="Proteomes" id="UP000003805"/>
    </source>
</evidence>
<dbReference type="EMBL" id="GL349564">
    <property type="protein sequence ID" value="EFI49377.1"/>
    <property type="molecule type" value="Genomic_DNA"/>
</dbReference>
<dbReference type="Proteomes" id="UP000003805">
    <property type="component" value="Miscellaneous, Scaffold supercont1.1"/>
</dbReference>
<dbReference type="HOGENOM" id="CLU_2701724_0_0_10"/>
<dbReference type="AlphaFoldDB" id="D7NAS2"/>
<keyword evidence="3" id="KW-1185">Reference proteome</keyword>
<gene>
    <name evidence="2" type="ORF">HMPREF0665_00091</name>
</gene>